<feature type="transmembrane region" description="Helical" evidence="2">
    <location>
        <begin position="25"/>
        <end position="43"/>
    </location>
</feature>
<dbReference type="Proteomes" id="UP001159363">
    <property type="component" value="Chromosome 8"/>
</dbReference>
<feature type="region of interest" description="Disordered" evidence="1">
    <location>
        <begin position="724"/>
        <end position="745"/>
    </location>
</feature>
<evidence type="ECO:0000256" key="1">
    <source>
        <dbReference type="SAM" id="MobiDB-lite"/>
    </source>
</evidence>
<sequence length="923" mass="103428">MPSTSSKLLLFHKCMAFDIDAITPVVLYIIQGLLFAAWDYIILNLEAIFSSSSPPPPPPPLPPHPFTFASTLDTAIGSIWHINLGVMLVLTVDAACCDPRPTYPETLVAPVGCLAPFLEFTRLVLCLPNHFLHEITIIRATTEGDHHIIRSMPWASIVAMWHSVHRASRQYSQVIVGIFQLLCEACSISSSMRFLSCRTYAQKSQISSCKFLVSAPRCQLFFTMLYLYWLLLLLWELFEYGTLSLWCDFLDSAKLCLHEAGEYAGSRTLAGLHGSNGECAIIFPIKMAVELGADDLIYGNANSSCCCSNSCNVTLSLLKSQARRRRQSALGVGAVGDNGTVRTLRSSGSARLTAAPVTSRQLCSTSRPDRRQLHLQQPVFPFARLKIVHDIARLHHRGSKLNPISDLRSTQKTVAPFEFRAGLEIEMKFISNRRNWRFEISVRAGPSLISAVAFGPCRWPKRWHLGMGACSALVEYLAGAVKVSQFPKFLLDPCSTGGPPGPGIRYLGPQRFFWTESCRTMPLAVDFFFSGISRFIPKLLHTHLTSPSSALKTSLLRAALSVHMNTGNLKGISHINNGYKYIMRTIDVFFKSAFAVHIKDKTAKNVVITLEYILIKRKLDNGSEFYNKIFNELMQKYDINHSSFSKLKSSVERFNFTMKNSIWKRFALNGNYNKLKRIFEKGYTANWSTELFTICNVLNYDYPNEYLVEIVLQTKGDKIYRDSGCAKPSGSRQRDYLSRDGPPSRQSIESGALHYLEYYRLFRMLEASEATSGVCGLRASVDRENGGSEYCTGCRELLSEFVRASKDAWRGAEKSRSGDVCTYPRRDANFSAYASTQSCQPRFPNLLAPPVPPRCTDENLDRRIGRAALADNSHHTCNKSLPLPPPVKDVSVRFVKSSAHIPNIDLPQRNTTVKSHVSNNDER</sequence>
<evidence type="ECO:0000313" key="3">
    <source>
        <dbReference type="EMBL" id="KAJ8875957.1"/>
    </source>
</evidence>
<gene>
    <name evidence="3" type="ORF">PR048_023865</name>
</gene>
<comment type="caution">
    <text evidence="3">The sequence shown here is derived from an EMBL/GenBank/DDBJ whole genome shotgun (WGS) entry which is preliminary data.</text>
</comment>
<keyword evidence="2" id="KW-0472">Membrane</keyword>
<dbReference type="PANTHER" id="PTHR46585:SF1">
    <property type="entry name" value="CHROMO DOMAIN-CONTAINING PROTEIN"/>
    <property type="match status" value="1"/>
</dbReference>
<feature type="non-terminal residue" evidence="3">
    <location>
        <position position="923"/>
    </location>
</feature>
<dbReference type="SUPFAM" id="SSF53098">
    <property type="entry name" value="Ribonuclease H-like"/>
    <property type="match status" value="1"/>
</dbReference>
<keyword evidence="2" id="KW-1133">Transmembrane helix</keyword>
<protein>
    <submittedName>
        <fullName evidence="3">Uncharacterized protein</fullName>
    </submittedName>
</protein>
<dbReference type="InterPro" id="IPR012337">
    <property type="entry name" value="RNaseH-like_sf"/>
</dbReference>
<dbReference type="Gene3D" id="3.30.420.10">
    <property type="entry name" value="Ribonuclease H-like superfamily/Ribonuclease H"/>
    <property type="match status" value="1"/>
</dbReference>
<evidence type="ECO:0000313" key="4">
    <source>
        <dbReference type="Proteomes" id="UP001159363"/>
    </source>
</evidence>
<keyword evidence="4" id="KW-1185">Reference proteome</keyword>
<keyword evidence="2" id="KW-0812">Transmembrane</keyword>
<dbReference type="InterPro" id="IPR036397">
    <property type="entry name" value="RNaseH_sf"/>
</dbReference>
<evidence type="ECO:0000256" key="2">
    <source>
        <dbReference type="SAM" id="Phobius"/>
    </source>
</evidence>
<accession>A0ABQ9GVB2</accession>
<organism evidence="3 4">
    <name type="scientific">Dryococelus australis</name>
    <dbReference type="NCBI Taxonomy" id="614101"/>
    <lineage>
        <taxon>Eukaryota</taxon>
        <taxon>Metazoa</taxon>
        <taxon>Ecdysozoa</taxon>
        <taxon>Arthropoda</taxon>
        <taxon>Hexapoda</taxon>
        <taxon>Insecta</taxon>
        <taxon>Pterygota</taxon>
        <taxon>Neoptera</taxon>
        <taxon>Polyneoptera</taxon>
        <taxon>Phasmatodea</taxon>
        <taxon>Verophasmatodea</taxon>
        <taxon>Anareolatae</taxon>
        <taxon>Phasmatidae</taxon>
        <taxon>Eurycanthinae</taxon>
        <taxon>Dryococelus</taxon>
    </lineage>
</organism>
<dbReference type="EMBL" id="JARBHB010000009">
    <property type="protein sequence ID" value="KAJ8875957.1"/>
    <property type="molecule type" value="Genomic_DNA"/>
</dbReference>
<reference evidence="3 4" key="1">
    <citation type="submission" date="2023-02" db="EMBL/GenBank/DDBJ databases">
        <title>LHISI_Scaffold_Assembly.</title>
        <authorList>
            <person name="Stuart O.P."/>
            <person name="Cleave R."/>
            <person name="Magrath M.J.L."/>
            <person name="Mikheyev A.S."/>
        </authorList>
    </citation>
    <scope>NUCLEOTIDE SEQUENCE [LARGE SCALE GENOMIC DNA]</scope>
    <source>
        <strain evidence="3">Daus_M_001</strain>
        <tissue evidence="3">Leg muscle</tissue>
    </source>
</reference>
<proteinExistence type="predicted"/>
<dbReference type="PANTHER" id="PTHR46585">
    <property type="entry name" value="INTEGRASE CORE DOMAIN CONTAINING PROTEIN"/>
    <property type="match status" value="1"/>
</dbReference>
<name>A0ABQ9GVB2_9NEOP</name>